<name>A0ABS1LS49_9MICO</name>
<evidence type="ECO:0000313" key="3">
    <source>
        <dbReference type="Proteomes" id="UP000675409"/>
    </source>
</evidence>
<comment type="caution">
    <text evidence="2">The sequence shown here is derived from an EMBL/GenBank/DDBJ whole genome shotgun (WGS) entry which is preliminary data.</text>
</comment>
<dbReference type="Proteomes" id="UP000675409">
    <property type="component" value="Unassembled WGS sequence"/>
</dbReference>
<evidence type="ECO:0000313" key="2">
    <source>
        <dbReference type="EMBL" id="MBL0888889.1"/>
    </source>
</evidence>
<keyword evidence="3" id="KW-1185">Reference proteome</keyword>
<proteinExistence type="predicted"/>
<feature type="transmembrane region" description="Helical" evidence="1">
    <location>
        <begin position="6"/>
        <end position="29"/>
    </location>
</feature>
<organism evidence="2 3">
    <name type="scientific">Myceligenerans indicum</name>
    <dbReference type="NCBI Taxonomy" id="2593663"/>
    <lineage>
        <taxon>Bacteria</taxon>
        <taxon>Bacillati</taxon>
        <taxon>Actinomycetota</taxon>
        <taxon>Actinomycetes</taxon>
        <taxon>Micrococcales</taxon>
        <taxon>Promicromonosporaceae</taxon>
        <taxon>Myceligenerans</taxon>
    </lineage>
</organism>
<dbReference type="EMBL" id="JABBYC010000100">
    <property type="protein sequence ID" value="MBL0888889.1"/>
    <property type="molecule type" value="Genomic_DNA"/>
</dbReference>
<dbReference type="RefSeq" id="WP_201851480.1">
    <property type="nucleotide sequence ID" value="NZ_JABBYC010000100.1"/>
</dbReference>
<keyword evidence="1" id="KW-0472">Membrane</keyword>
<sequence>MSVWFWVTLWAVLLVATVVGAILLGRWLWGVVHALMAEVERAEDRHGPALIRLDAALNAAEDARADAEPHRPSMFSEDLTTHYARVAALREAAAARKAARRARHERTWERWRHFNDLPARGDTP</sequence>
<keyword evidence="1" id="KW-1133">Transmembrane helix</keyword>
<gene>
    <name evidence="2" type="ORF">HGK34_21880</name>
</gene>
<keyword evidence="1" id="KW-0812">Transmembrane</keyword>
<accession>A0ABS1LS49</accession>
<evidence type="ECO:0000256" key="1">
    <source>
        <dbReference type="SAM" id="Phobius"/>
    </source>
</evidence>
<reference evidence="2 3" key="1">
    <citation type="journal article" date="2021" name="Arch. Microbiol.">
        <title>Myceligenerans indicum sp. nov., an actinobacterium isolated from mangrove sediment of Sundarbans, India.</title>
        <authorList>
            <person name="Asha K."/>
            <person name="Bhadury P."/>
        </authorList>
    </citation>
    <scope>NUCLEOTIDE SEQUENCE [LARGE SCALE GENOMIC DNA]</scope>
    <source>
        <strain evidence="2 3">I2</strain>
    </source>
</reference>
<protein>
    <submittedName>
        <fullName evidence="2">Uncharacterized protein</fullName>
    </submittedName>
</protein>